<comment type="caution">
    <text evidence="1">The sequence shown here is derived from an EMBL/GenBank/DDBJ whole genome shotgun (WGS) entry which is preliminary data.</text>
</comment>
<organism evidence="1">
    <name type="scientific">marine sediment metagenome</name>
    <dbReference type="NCBI Taxonomy" id="412755"/>
    <lineage>
        <taxon>unclassified sequences</taxon>
        <taxon>metagenomes</taxon>
        <taxon>ecological metagenomes</taxon>
    </lineage>
</organism>
<accession>A0A0F9CFT9</accession>
<dbReference type="AlphaFoldDB" id="A0A0F9CFT9"/>
<feature type="non-terminal residue" evidence="1">
    <location>
        <position position="33"/>
    </location>
</feature>
<reference evidence="1" key="1">
    <citation type="journal article" date="2015" name="Nature">
        <title>Complex archaea that bridge the gap between prokaryotes and eukaryotes.</title>
        <authorList>
            <person name="Spang A."/>
            <person name="Saw J.H."/>
            <person name="Jorgensen S.L."/>
            <person name="Zaremba-Niedzwiedzka K."/>
            <person name="Martijn J."/>
            <person name="Lind A.E."/>
            <person name="van Eijk R."/>
            <person name="Schleper C."/>
            <person name="Guy L."/>
            <person name="Ettema T.J."/>
        </authorList>
    </citation>
    <scope>NUCLEOTIDE SEQUENCE</scope>
</reference>
<protein>
    <submittedName>
        <fullName evidence="1">Uncharacterized protein</fullName>
    </submittedName>
</protein>
<evidence type="ECO:0000313" key="1">
    <source>
        <dbReference type="EMBL" id="KKL47979.1"/>
    </source>
</evidence>
<proteinExistence type="predicted"/>
<sequence length="33" mass="3524">MATEQSGPGGIYLFEDFLGAEIPVALTAHFNNL</sequence>
<dbReference type="EMBL" id="LAZR01033473">
    <property type="protein sequence ID" value="KKL47979.1"/>
    <property type="molecule type" value="Genomic_DNA"/>
</dbReference>
<name>A0A0F9CFT9_9ZZZZ</name>
<gene>
    <name evidence="1" type="ORF">LCGC14_2330140</name>
</gene>